<dbReference type="GO" id="GO:0003676">
    <property type="term" value="F:nucleic acid binding"/>
    <property type="evidence" value="ECO:0007669"/>
    <property type="project" value="InterPro"/>
</dbReference>
<feature type="compositionally biased region" description="Polar residues" evidence="1">
    <location>
        <begin position="529"/>
        <end position="544"/>
    </location>
</feature>
<feature type="compositionally biased region" description="Basic and acidic residues" evidence="1">
    <location>
        <begin position="243"/>
        <end position="261"/>
    </location>
</feature>
<accession>A0A438FL27</accession>
<name>A0A438FL27_VITVI</name>
<feature type="domain" description="Integrase catalytic" evidence="2">
    <location>
        <begin position="392"/>
        <end position="567"/>
    </location>
</feature>
<dbReference type="InterPro" id="IPR054722">
    <property type="entry name" value="PolX-like_BBD"/>
</dbReference>
<evidence type="ECO:0000256" key="1">
    <source>
        <dbReference type="SAM" id="MobiDB-lite"/>
    </source>
</evidence>
<feature type="region of interest" description="Disordered" evidence="1">
    <location>
        <begin position="508"/>
        <end position="556"/>
    </location>
</feature>
<protein>
    <submittedName>
        <fullName evidence="3">Retrovirus-related Pol polyprotein from transposon TNT 1-94</fullName>
    </submittedName>
</protein>
<dbReference type="Gene3D" id="3.30.420.10">
    <property type="entry name" value="Ribonuclease H-like superfamily/Ribonuclease H"/>
    <property type="match status" value="1"/>
</dbReference>
<evidence type="ECO:0000313" key="3">
    <source>
        <dbReference type="EMBL" id="RVW60702.1"/>
    </source>
</evidence>
<dbReference type="PROSITE" id="PS50994">
    <property type="entry name" value="INTEGRASE"/>
    <property type="match status" value="1"/>
</dbReference>
<reference evidence="3 4" key="1">
    <citation type="journal article" date="2018" name="PLoS Genet.">
        <title>Population sequencing reveals clonal diversity and ancestral inbreeding in the grapevine cultivar Chardonnay.</title>
        <authorList>
            <person name="Roach M.J."/>
            <person name="Johnson D.L."/>
            <person name="Bohlmann J."/>
            <person name="van Vuuren H.J."/>
            <person name="Jones S.J."/>
            <person name="Pretorius I.S."/>
            <person name="Schmidt S.A."/>
            <person name="Borneman A.R."/>
        </authorList>
    </citation>
    <scope>NUCLEOTIDE SEQUENCE [LARGE SCALE GENOMIC DNA]</scope>
    <source>
        <strain evidence="4">cv. Chardonnay</strain>
        <tissue evidence="3">Leaf</tissue>
    </source>
</reference>
<dbReference type="AlphaFoldDB" id="A0A438FL27"/>
<dbReference type="InterPro" id="IPR013103">
    <property type="entry name" value="RVT_2"/>
</dbReference>
<sequence>MESRTEGSNSEVTSRPEAAHSGSASTIDDIILPITGHKLNGQNFIQWAQSVRIFICGKGENFMYYGTTKEIWDATRETYSNTNNTSAIFEIKSILQDLRQGDLIVTEYFNILTRYWQQLDIYEELVWKCPEDGLLYKKVIEKEHIYKFLLGLNKNLDEVRGRVLSIKPLPSVREVFSKIRKEESRQKVMLGTQNSSKNLENSALVARGTQSNNNNNHQTKKNRPWCDHCRKPGHTKETCWHLHGKPADWKPYRPQQNREGRGYTAAAEEDTSGTISNPGLFSKEQLEALQKMFQHTLQSTGTTIGTAFVAQKGIFSHALNVRQENHTTWIVDSGASDHMIGNLMVFHEYTPCHNNSSVRIADGTLSRALNSGKRIGNAEVRARLYLLRAEEIRRLPMKIACVVSNPSTKTDSVVMLWHYRLGSRWFVTFVDDHTRVTWVFLMKKKSEVREIFENFNNMVQTQFQAKIQVLRTDNAREYYHNILGSYLLENGIVHQSLCIDTPQQNGVVESTTSPLSSSLPSQTDSTLSIPENNSLDVPSVTPESTTQDSSNDLDDLDQPIALRKGVRSCTQHPISNHVSYGKLSQNFQAFITFLEDDRIPSNIQEAFQQLEWKTAVQEEIQALEKNGTWEISKLPEGKRLVGCKWIFTVKHNSDGSINRFKARLVAKGFTQSYGIDYEETFAPVAKLNSIRVLLSVVVNLDWNLHQLDVKNAFLN</sequence>
<dbReference type="InterPro" id="IPR036397">
    <property type="entry name" value="RNaseH_sf"/>
</dbReference>
<dbReference type="Proteomes" id="UP000288805">
    <property type="component" value="Unassembled WGS sequence"/>
</dbReference>
<dbReference type="Pfam" id="PF07727">
    <property type="entry name" value="RVT_2"/>
    <property type="match status" value="1"/>
</dbReference>
<dbReference type="PANTHER" id="PTHR34222:SF91">
    <property type="match status" value="1"/>
</dbReference>
<dbReference type="GO" id="GO:0015074">
    <property type="term" value="P:DNA integration"/>
    <property type="evidence" value="ECO:0007669"/>
    <property type="project" value="InterPro"/>
</dbReference>
<dbReference type="Pfam" id="PF22936">
    <property type="entry name" value="Pol_BBD"/>
    <property type="match status" value="1"/>
</dbReference>
<dbReference type="InterPro" id="IPR012337">
    <property type="entry name" value="RNaseH-like_sf"/>
</dbReference>
<gene>
    <name evidence="3" type="primary">POLX_71</name>
    <name evidence="3" type="ORF">CK203_053064</name>
</gene>
<comment type="caution">
    <text evidence="3">The sequence shown here is derived from an EMBL/GenBank/DDBJ whole genome shotgun (WGS) entry which is preliminary data.</text>
</comment>
<feature type="compositionally biased region" description="Low complexity" evidence="1">
    <location>
        <begin position="510"/>
        <end position="528"/>
    </location>
</feature>
<feature type="compositionally biased region" description="Polar residues" evidence="1">
    <location>
        <begin position="1"/>
        <end position="13"/>
    </location>
</feature>
<feature type="region of interest" description="Disordered" evidence="1">
    <location>
        <begin position="207"/>
        <end position="226"/>
    </location>
</feature>
<feature type="region of interest" description="Disordered" evidence="1">
    <location>
        <begin position="1"/>
        <end position="21"/>
    </location>
</feature>
<evidence type="ECO:0000259" key="2">
    <source>
        <dbReference type="PROSITE" id="PS50994"/>
    </source>
</evidence>
<dbReference type="EMBL" id="QGNW01000847">
    <property type="protein sequence ID" value="RVW60702.1"/>
    <property type="molecule type" value="Genomic_DNA"/>
</dbReference>
<proteinExistence type="predicted"/>
<dbReference type="SUPFAM" id="SSF53098">
    <property type="entry name" value="Ribonuclease H-like"/>
    <property type="match status" value="1"/>
</dbReference>
<organism evidence="3 4">
    <name type="scientific">Vitis vinifera</name>
    <name type="common">Grape</name>
    <dbReference type="NCBI Taxonomy" id="29760"/>
    <lineage>
        <taxon>Eukaryota</taxon>
        <taxon>Viridiplantae</taxon>
        <taxon>Streptophyta</taxon>
        <taxon>Embryophyta</taxon>
        <taxon>Tracheophyta</taxon>
        <taxon>Spermatophyta</taxon>
        <taxon>Magnoliopsida</taxon>
        <taxon>eudicotyledons</taxon>
        <taxon>Gunneridae</taxon>
        <taxon>Pentapetalae</taxon>
        <taxon>rosids</taxon>
        <taxon>Vitales</taxon>
        <taxon>Vitaceae</taxon>
        <taxon>Viteae</taxon>
        <taxon>Vitis</taxon>
    </lineage>
</organism>
<evidence type="ECO:0000313" key="4">
    <source>
        <dbReference type="Proteomes" id="UP000288805"/>
    </source>
</evidence>
<feature type="region of interest" description="Disordered" evidence="1">
    <location>
        <begin position="243"/>
        <end position="273"/>
    </location>
</feature>
<dbReference type="PANTHER" id="PTHR34222">
    <property type="entry name" value="GAG_PRE-INTEGRS DOMAIN-CONTAINING PROTEIN"/>
    <property type="match status" value="1"/>
</dbReference>
<dbReference type="InterPro" id="IPR001584">
    <property type="entry name" value="Integrase_cat-core"/>
</dbReference>